<organism evidence="2 3">
    <name type="scientific">Flavonifractor plautii 1_3_50AFAA</name>
    <dbReference type="NCBI Taxonomy" id="742738"/>
    <lineage>
        <taxon>Bacteria</taxon>
        <taxon>Bacillati</taxon>
        <taxon>Bacillota</taxon>
        <taxon>Clostridia</taxon>
        <taxon>Eubacteriales</taxon>
        <taxon>Oscillospiraceae</taxon>
        <taxon>Flavonifractor</taxon>
    </lineage>
</organism>
<comment type="caution">
    <text evidence="2">The sequence shown here is derived from an EMBL/GenBank/DDBJ whole genome shotgun (WGS) entry which is preliminary data.</text>
</comment>
<dbReference type="AlphaFoldDB" id="A0A096BCN4"/>
<dbReference type="eggNOG" id="ENOG50333ER">
    <property type="taxonomic scope" value="Bacteria"/>
</dbReference>
<keyword evidence="1" id="KW-0175">Coiled coil</keyword>
<accession>A0A096BCN4</accession>
<proteinExistence type="predicted"/>
<dbReference type="RefSeq" id="WP_007493724.1">
    <property type="nucleotide sequence ID" value="NZ_KN174161.1"/>
</dbReference>
<dbReference type="Proteomes" id="UP000029585">
    <property type="component" value="Unassembled WGS sequence"/>
</dbReference>
<dbReference type="PATRIC" id="fig|742738.3.peg.410"/>
<dbReference type="GeneID" id="63971771"/>
<sequence>MDDRIQELLERARETAATAGEYAGQMVDTARLRGRLFALRTDINGLLHTAGRLVYDAHRGGAGGEDALEQVFSELDHKEAAAAELRSRLERLRQEKPL</sequence>
<gene>
    <name evidence="2" type="ORF">HMPREF9460_00389</name>
</gene>
<evidence type="ECO:0000313" key="2">
    <source>
        <dbReference type="EMBL" id="KGF57178.1"/>
    </source>
</evidence>
<name>A0A096BCN4_FLAPL</name>
<evidence type="ECO:0000256" key="1">
    <source>
        <dbReference type="SAM" id="Coils"/>
    </source>
</evidence>
<reference evidence="2 3" key="1">
    <citation type="submission" date="2011-08" db="EMBL/GenBank/DDBJ databases">
        <title>The Genome Sequence of Clostridium orbiscindens 1_3_50AFAA.</title>
        <authorList>
            <consortium name="The Broad Institute Genome Sequencing Platform"/>
            <person name="Earl A."/>
            <person name="Ward D."/>
            <person name="Feldgarden M."/>
            <person name="Gevers D."/>
            <person name="Daigneault M."/>
            <person name="Strauss J."/>
            <person name="Allen-Vercoe E."/>
            <person name="Young S.K."/>
            <person name="Zeng Q."/>
            <person name="Gargeya S."/>
            <person name="Fitzgerald M."/>
            <person name="Haas B."/>
            <person name="Abouelleil A."/>
            <person name="Alvarado L."/>
            <person name="Arachchi H.M."/>
            <person name="Berlin A."/>
            <person name="Brown A."/>
            <person name="Chapman S.B."/>
            <person name="Chen Z."/>
            <person name="Dunbar C."/>
            <person name="Freedman E."/>
            <person name="Gearin G."/>
            <person name="Gellesch M."/>
            <person name="Goldberg J."/>
            <person name="Griggs A."/>
            <person name="Gujja S."/>
            <person name="Heiman D."/>
            <person name="Howarth C."/>
            <person name="Larson L."/>
            <person name="Lui A."/>
            <person name="MacDonald P.J.P."/>
            <person name="Montmayeur A."/>
            <person name="Murphy C."/>
            <person name="Neiman D."/>
            <person name="Pearson M."/>
            <person name="Priest M."/>
            <person name="Roberts A."/>
            <person name="Saif S."/>
            <person name="Shea T."/>
            <person name="Shenoy N."/>
            <person name="Sisk P."/>
            <person name="Stolte C."/>
            <person name="Sykes S."/>
            <person name="Wortman J."/>
            <person name="Nusbaum C."/>
            <person name="Birren B."/>
        </authorList>
    </citation>
    <scope>NUCLEOTIDE SEQUENCE [LARGE SCALE GENOMIC DNA]</scope>
    <source>
        <strain evidence="2 3">1_3_50AFAA</strain>
    </source>
</reference>
<keyword evidence="3" id="KW-1185">Reference proteome</keyword>
<feature type="coiled-coil region" evidence="1">
    <location>
        <begin position="68"/>
        <end position="95"/>
    </location>
</feature>
<dbReference type="HOGENOM" id="CLU_2330165_0_0_9"/>
<protein>
    <submittedName>
        <fullName evidence="2">Uncharacterized protein</fullName>
    </submittedName>
</protein>
<dbReference type="EMBL" id="ADLO01000012">
    <property type="protein sequence ID" value="KGF57178.1"/>
    <property type="molecule type" value="Genomic_DNA"/>
</dbReference>
<evidence type="ECO:0000313" key="3">
    <source>
        <dbReference type="Proteomes" id="UP000029585"/>
    </source>
</evidence>